<feature type="region of interest" description="Disordered" evidence="2">
    <location>
        <begin position="104"/>
        <end position="123"/>
    </location>
</feature>
<feature type="compositionally biased region" description="Basic and acidic residues" evidence="2">
    <location>
        <begin position="214"/>
        <end position="226"/>
    </location>
</feature>
<protein>
    <submittedName>
        <fullName evidence="3">Muscle M-line assembly protein unc-89 Uncoordinated protein 89</fullName>
    </submittedName>
</protein>
<evidence type="ECO:0000256" key="2">
    <source>
        <dbReference type="SAM" id="MobiDB-lite"/>
    </source>
</evidence>
<gene>
    <name evidence="3" type="primary">M1-506</name>
    <name evidence="3" type="ORF">NCTC10343_00320</name>
</gene>
<proteinExistence type="predicted"/>
<dbReference type="AlphaFoldDB" id="A0A378XQ26"/>
<evidence type="ECO:0000256" key="1">
    <source>
        <dbReference type="SAM" id="Coils"/>
    </source>
</evidence>
<feature type="compositionally biased region" description="Basic and acidic residues" evidence="2">
    <location>
        <begin position="17"/>
        <end position="35"/>
    </location>
</feature>
<dbReference type="GeneID" id="93349172"/>
<dbReference type="RefSeq" id="WP_019685875.1">
    <property type="nucleotide sequence ID" value="NZ_CP025957.1"/>
</dbReference>
<evidence type="ECO:0000313" key="4">
    <source>
        <dbReference type="Proteomes" id="UP000254400"/>
    </source>
</evidence>
<keyword evidence="1" id="KW-0175">Coiled coil</keyword>
<evidence type="ECO:0000313" key="3">
    <source>
        <dbReference type="EMBL" id="SUA62450.1"/>
    </source>
</evidence>
<dbReference type="Proteomes" id="UP000254400">
    <property type="component" value="Unassembled WGS sequence"/>
</dbReference>
<accession>A0A378XQ26</accession>
<organism evidence="3 4">
    <name type="scientific">Paenibacillus polymyxa</name>
    <name type="common">Bacillus polymyxa</name>
    <dbReference type="NCBI Taxonomy" id="1406"/>
    <lineage>
        <taxon>Bacteria</taxon>
        <taxon>Bacillati</taxon>
        <taxon>Bacillota</taxon>
        <taxon>Bacilli</taxon>
        <taxon>Bacillales</taxon>
        <taxon>Paenibacillaceae</taxon>
        <taxon>Paenibacillus</taxon>
    </lineage>
</organism>
<name>A0A378XQ26_PAEPO</name>
<feature type="region of interest" description="Disordered" evidence="2">
    <location>
        <begin position="1"/>
        <end position="41"/>
    </location>
</feature>
<feature type="compositionally biased region" description="Polar residues" evidence="2">
    <location>
        <begin position="1"/>
        <end position="16"/>
    </location>
</feature>
<sequence>MNVSFTSSHQSPFRTADNNRLELRHPLSAQAERKSIGKPQNKIIQQLTEQKQNLMERRSDYVSNALKRGLGPEAVKAEMEEIDKQIQQIDENIQKQSLEEQKKALGMDEDSKKEAQEGKKEQYIPKTAEEQRQNLITYTMHGIVSANNELKNAKIAKMAQITLGSEAKGWESTNPAKSAALREKAEGLDGEIMGIAASINERISEAANNAPTMTERDEPKDEKEVSPEAGRVWTEQEINAYQDSAKKEEKAAGTNVNIAV</sequence>
<feature type="coiled-coil region" evidence="1">
    <location>
        <begin position="44"/>
        <end position="99"/>
    </location>
</feature>
<dbReference type="EMBL" id="UGSC01000001">
    <property type="protein sequence ID" value="SUA62450.1"/>
    <property type="molecule type" value="Genomic_DNA"/>
</dbReference>
<reference evidence="3 4" key="1">
    <citation type="submission" date="2018-06" db="EMBL/GenBank/DDBJ databases">
        <authorList>
            <consortium name="Pathogen Informatics"/>
            <person name="Doyle S."/>
        </authorList>
    </citation>
    <scope>NUCLEOTIDE SEQUENCE [LARGE SCALE GENOMIC DNA]</scope>
    <source>
        <strain evidence="3 4">NCTC10343</strain>
    </source>
</reference>
<feature type="region of interest" description="Disordered" evidence="2">
    <location>
        <begin position="207"/>
        <end position="231"/>
    </location>
</feature>